<dbReference type="GO" id="GO:0005739">
    <property type="term" value="C:mitochondrion"/>
    <property type="evidence" value="ECO:0007669"/>
    <property type="project" value="UniProtKB-SubCell"/>
</dbReference>
<evidence type="ECO:0000256" key="1">
    <source>
        <dbReference type="ARBA" id="ARBA00001709"/>
    </source>
</evidence>
<feature type="region of interest" description="Disordered" evidence="7">
    <location>
        <begin position="1"/>
        <end position="34"/>
    </location>
</feature>
<dbReference type="GO" id="GO:0006574">
    <property type="term" value="P:L-valine catabolic process"/>
    <property type="evidence" value="ECO:0007669"/>
    <property type="project" value="TreeGrafter"/>
</dbReference>
<dbReference type="FunFam" id="3.90.226.10:FF:000026">
    <property type="entry name" value="3-hydroxyisobutyryl-CoA hydrolase, mitochondrial"/>
    <property type="match status" value="1"/>
</dbReference>
<keyword evidence="4" id="KW-0378">Hydrolase</keyword>
<comment type="catalytic activity">
    <reaction evidence="1">
        <text>3-hydroxy-2-methylpropanoyl-CoA + H2O = 3-hydroxy-2-methylpropanoate + CoA + H(+)</text>
        <dbReference type="Rhea" id="RHEA:20888"/>
        <dbReference type="ChEBI" id="CHEBI:11805"/>
        <dbReference type="ChEBI" id="CHEBI:15377"/>
        <dbReference type="ChEBI" id="CHEBI:15378"/>
        <dbReference type="ChEBI" id="CHEBI:57287"/>
        <dbReference type="ChEBI" id="CHEBI:57340"/>
        <dbReference type="EC" id="3.1.2.4"/>
    </reaction>
</comment>
<dbReference type="Pfam" id="PF16113">
    <property type="entry name" value="ECH_2"/>
    <property type="match status" value="1"/>
</dbReference>
<gene>
    <name evidence="9" type="ORF">HDU87_004895</name>
</gene>
<dbReference type="PANTHER" id="PTHR43176:SF3">
    <property type="entry name" value="3-HYDROXYISOBUTYRYL-COA HYDROLASE, MITOCHONDRIAL"/>
    <property type="match status" value="1"/>
</dbReference>
<dbReference type="Proteomes" id="UP001212152">
    <property type="component" value="Unassembled WGS sequence"/>
</dbReference>
<feature type="domain" description="Enoyl-CoA hydratase/isomerase" evidence="8">
    <location>
        <begin position="44"/>
        <end position="382"/>
    </location>
</feature>
<evidence type="ECO:0000256" key="4">
    <source>
        <dbReference type="ARBA" id="ARBA00022801"/>
    </source>
</evidence>
<organism evidence="9 10">
    <name type="scientific">Geranomyces variabilis</name>
    <dbReference type="NCBI Taxonomy" id="109894"/>
    <lineage>
        <taxon>Eukaryota</taxon>
        <taxon>Fungi</taxon>
        <taxon>Fungi incertae sedis</taxon>
        <taxon>Chytridiomycota</taxon>
        <taxon>Chytridiomycota incertae sedis</taxon>
        <taxon>Chytridiomycetes</taxon>
        <taxon>Spizellomycetales</taxon>
        <taxon>Powellomycetaceae</taxon>
        <taxon>Geranomyces</taxon>
    </lineage>
</organism>
<evidence type="ECO:0000256" key="7">
    <source>
        <dbReference type="SAM" id="MobiDB-lite"/>
    </source>
</evidence>
<proteinExistence type="predicted"/>
<comment type="caution">
    <text evidence="9">The sequence shown here is derived from an EMBL/GenBank/DDBJ whole genome shotgun (WGS) entry which is preliminary data.</text>
</comment>
<dbReference type="InterPro" id="IPR018376">
    <property type="entry name" value="Enoyl-CoA_hyd/isom_CS"/>
</dbReference>
<reference evidence="9" key="1">
    <citation type="submission" date="2020-05" db="EMBL/GenBank/DDBJ databases">
        <title>Phylogenomic resolution of chytrid fungi.</title>
        <authorList>
            <person name="Stajich J.E."/>
            <person name="Amses K."/>
            <person name="Simmons R."/>
            <person name="Seto K."/>
            <person name="Myers J."/>
            <person name="Bonds A."/>
            <person name="Quandt C.A."/>
            <person name="Barry K."/>
            <person name="Liu P."/>
            <person name="Grigoriev I."/>
            <person name="Longcore J.E."/>
            <person name="James T.Y."/>
        </authorList>
    </citation>
    <scope>NUCLEOTIDE SEQUENCE</scope>
    <source>
        <strain evidence="9">JEL0379</strain>
    </source>
</reference>
<evidence type="ECO:0000256" key="5">
    <source>
        <dbReference type="ARBA" id="ARBA00023128"/>
    </source>
</evidence>
<dbReference type="PANTHER" id="PTHR43176">
    <property type="entry name" value="3-HYDROXYISOBUTYRYL-COA HYDROLASE-RELATED"/>
    <property type="match status" value="1"/>
</dbReference>
<dbReference type="EMBL" id="JADGJQ010000038">
    <property type="protein sequence ID" value="KAJ3176756.1"/>
    <property type="molecule type" value="Genomic_DNA"/>
</dbReference>
<evidence type="ECO:0000313" key="10">
    <source>
        <dbReference type="Proteomes" id="UP001212152"/>
    </source>
</evidence>
<dbReference type="CDD" id="cd06558">
    <property type="entry name" value="crotonase-like"/>
    <property type="match status" value="1"/>
</dbReference>
<comment type="subcellular location">
    <subcellularLocation>
        <location evidence="2">Mitochondrion</location>
    </subcellularLocation>
</comment>
<dbReference type="NCBIfam" id="NF004127">
    <property type="entry name" value="PRK05617.1"/>
    <property type="match status" value="1"/>
</dbReference>
<keyword evidence="10" id="KW-1185">Reference proteome</keyword>
<dbReference type="InterPro" id="IPR029045">
    <property type="entry name" value="ClpP/crotonase-like_dom_sf"/>
</dbReference>
<dbReference type="InterPro" id="IPR045004">
    <property type="entry name" value="ECH_dom"/>
</dbReference>
<protein>
    <recommendedName>
        <fullName evidence="3">3-hydroxyisobutyryl-CoA hydrolase</fullName>
        <ecNumber evidence="3">3.1.2.4</ecNumber>
    </recommendedName>
    <alternativeName>
        <fullName evidence="6">3-hydroxyisobutyryl-coenzyme A hydrolase</fullName>
    </alternativeName>
</protein>
<dbReference type="InterPro" id="IPR032259">
    <property type="entry name" value="HIBYL-CoA-H"/>
</dbReference>
<dbReference type="AlphaFoldDB" id="A0AAD5TJZ0"/>
<keyword evidence="5" id="KW-0496">Mitochondrion</keyword>
<name>A0AAD5TJZ0_9FUNG</name>
<dbReference type="EC" id="3.1.2.4" evidence="3"/>
<feature type="compositionally biased region" description="Polar residues" evidence="7">
    <location>
        <begin position="1"/>
        <end position="14"/>
    </location>
</feature>
<sequence>MSSTNGSAETSAQKATPPGSPDGGAHSASTTKVEVRHQKMQSVRLFLLNRVKALNALNMSMVQNMTPQLQVWEESNLCKVVVLTNTEDSRAFCAGGDVKGLVIQASSGKPEDIAKSLKFFEEEYKLNHLIGTLRKPFISIMNGITMGGGVGLSVHAPFRVATEKTLFAMPETAIGLFPDVGGSFFLPRMDGELGTYLGLTGAKLKGEEVFMAGIATHYIPSERLPALMSRLAELETDELEVVNSVLEEFVGDSELTKWQNWSLGGEIGTLIDRCFKYNTIEEIIAALEKESSDFAKKAISVIKSLSPTSLKVTLEQLRRGRKQNFADCFQMEYNMVREFLSTPDFYEGVKAKLIDKPPRDPQWKPSWDEMSVLTPSVIDTYFMPAPKAHDAPKNSNSPARQLAFLNVLTYWDYPHRPMSGLPTIQDIKRVVEGKGRRGTTTAAQETKEDVVLWFEQNWGGYDSSVIGSKDLYLPNTHVTIEGGFGRGKVGLREKVLSVLDRYTEERTTGGSRALKWKPA</sequence>
<dbReference type="GO" id="GO:0003860">
    <property type="term" value="F:3-hydroxyisobutyryl-CoA hydrolase activity"/>
    <property type="evidence" value="ECO:0007669"/>
    <property type="project" value="UniProtKB-EC"/>
</dbReference>
<dbReference type="Gene3D" id="3.90.226.10">
    <property type="entry name" value="2-enoyl-CoA Hydratase, Chain A, domain 1"/>
    <property type="match status" value="1"/>
</dbReference>
<dbReference type="SUPFAM" id="SSF52096">
    <property type="entry name" value="ClpP/crotonase"/>
    <property type="match status" value="1"/>
</dbReference>
<evidence type="ECO:0000256" key="6">
    <source>
        <dbReference type="ARBA" id="ARBA00031181"/>
    </source>
</evidence>
<evidence type="ECO:0000259" key="8">
    <source>
        <dbReference type="Pfam" id="PF16113"/>
    </source>
</evidence>
<dbReference type="PROSITE" id="PS00166">
    <property type="entry name" value="ENOYL_COA_HYDRATASE"/>
    <property type="match status" value="1"/>
</dbReference>
<evidence type="ECO:0000256" key="2">
    <source>
        <dbReference type="ARBA" id="ARBA00004173"/>
    </source>
</evidence>
<evidence type="ECO:0000256" key="3">
    <source>
        <dbReference type="ARBA" id="ARBA00011915"/>
    </source>
</evidence>
<evidence type="ECO:0000313" key="9">
    <source>
        <dbReference type="EMBL" id="KAJ3176756.1"/>
    </source>
</evidence>
<accession>A0AAD5TJZ0</accession>